<protein>
    <recommendedName>
        <fullName evidence="2">Methyltransferase domain-containing protein</fullName>
    </recommendedName>
</protein>
<dbReference type="SUPFAM" id="SSF53335">
    <property type="entry name" value="S-adenosyl-L-methionine-dependent methyltransferases"/>
    <property type="match status" value="1"/>
</dbReference>
<comment type="caution">
    <text evidence="3">The sequence shown here is derived from an EMBL/GenBank/DDBJ whole genome shotgun (WGS) entry which is preliminary data.</text>
</comment>
<feature type="domain" description="Methyltransferase" evidence="2">
    <location>
        <begin position="33"/>
        <end position="140"/>
    </location>
</feature>
<evidence type="ECO:0000256" key="1">
    <source>
        <dbReference type="ARBA" id="ARBA00022679"/>
    </source>
</evidence>
<keyword evidence="4" id="KW-1185">Reference proteome</keyword>
<evidence type="ECO:0000313" key="3">
    <source>
        <dbReference type="EMBL" id="RSU06188.1"/>
    </source>
</evidence>
<dbReference type="Proteomes" id="UP000288669">
    <property type="component" value="Unassembled WGS sequence"/>
</dbReference>
<dbReference type="InterPro" id="IPR025714">
    <property type="entry name" value="Methyltranfer_dom"/>
</dbReference>
<dbReference type="AlphaFoldDB" id="A0A430AF35"/>
<dbReference type="PANTHER" id="PTHR43861:SF3">
    <property type="entry name" value="PUTATIVE (AFU_ORTHOLOGUE AFUA_2G14390)-RELATED"/>
    <property type="match status" value="1"/>
</dbReference>
<reference evidence="3 4" key="1">
    <citation type="submission" date="2017-05" db="EMBL/GenBank/DDBJ databases">
        <title>Vagococcus spp. assemblies.</title>
        <authorList>
            <person name="Gulvik C.A."/>
        </authorList>
    </citation>
    <scope>NUCLEOTIDE SEQUENCE [LARGE SCALE GENOMIC DNA]</scope>
    <source>
        <strain evidence="3 4">DSM 24756</strain>
    </source>
</reference>
<accession>A0A430AF35</accession>
<name>A0A430AF35_9ENTE</name>
<dbReference type="InterPro" id="IPR029063">
    <property type="entry name" value="SAM-dependent_MTases_sf"/>
</dbReference>
<organism evidence="3 4">
    <name type="scientific">Vagococcus entomophilus</name>
    <dbReference type="NCBI Taxonomy" id="1160095"/>
    <lineage>
        <taxon>Bacteria</taxon>
        <taxon>Bacillati</taxon>
        <taxon>Bacillota</taxon>
        <taxon>Bacilli</taxon>
        <taxon>Lactobacillales</taxon>
        <taxon>Enterococcaceae</taxon>
        <taxon>Vagococcus</taxon>
    </lineage>
</organism>
<dbReference type="Gene3D" id="3.40.50.150">
    <property type="entry name" value="Vaccinia Virus protein VP39"/>
    <property type="match status" value="1"/>
</dbReference>
<dbReference type="Pfam" id="PF13847">
    <property type="entry name" value="Methyltransf_31"/>
    <property type="match status" value="1"/>
</dbReference>
<evidence type="ECO:0000259" key="2">
    <source>
        <dbReference type="Pfam" id="PF13847"/>
    </source>
</evidence>
<dbReference type="EMBL" id="NGJZ01000004">
    <property type="protein sequence ID" value="RSU06188.1"/>
    <property type="molecule type" value="Genomic_DNA"/>
</dbReference>
<dbReference type="GO" id="GO:0016740">
    <property type="term" value="F:transferase activity"/>
    <property type="evidence" value="ECO:0007669"/>
    <property type="project" value="UniProtKB-KW"/>
</dbReference>
<dbReference type="PANTHER" id="PTHR43861">
    <property type="entry name" value="TRANS-ACONITATE 2-METHYLTRANSFERASE-RELATED"/>
    <property type="match status" value="1"/>
</dbReference>
<proteinExistence type="predicted"/>
<evidence type="ECO:0000313" key="4">
    <source>
        <dbReference type="Proteomes" id="UP000288669"/>
    </source>
</evidence>
<gene>
    <name evidence="3" type="ORF">CBF30_10755</name>
</gene>
<dbReference type="CDD" id="cd02440">
    <property type="entry name" value="AdoMet_MTases"/>
    <property type="match status" value="1"/>
</dbReference>
<keyword evidence="1" id="KW-0808">Transferase</keyword>
<sequence length="189" mass="21950">MGVTYDILLHYLNKQAEATGESVLEKIDVYGRKKIVDIGCGGGFYSFQFAQMNKFSEVFALDVDERHLEFVKKQSRKKNIPNIFPILITPNQDDLPFKKQEIDLFFLRNVFHDIQRPIKYFSNLSKNLTQQGIVVIVEFLPNTKFVEGRTGHCTAENEIQLIMEKAGFSLKKSFQFLKPKQSFNIYQLK</sequence>